<dbReference type="EMBL" id="HBUF01046999">
    <property type="protein sequence ID" value="CAG6620075.1"/>
    <property type="molecule type" value="Transcribed_RNA"/>
</dbReference>
<evidence type="ECO:0000313" key="7">
    <source>
        <dbReference type="EMBL" id="CAG6620075.1"/>
    </source>
</evidence>
<dbReference type="EMBL" id="HBUF01047002">
    <property type="protein sequence ID" value="CAG6620078.1"/>
    <property type="molecule type" value="Transcribed_RNA"/>
</dbReference>
<keyword evidence="4" id="KW-0175">Coiled coil</keyword>
<dbReference type="GO" id="GO:0003714">
    <property type="term" value="F:transcription corepressor activity"/>
    <property type="evidence" value="ECO:0007669"/>
    <property type="project" value="TreeGrafter"/>
</dbReference>
<feature type="compositionally biased region" description="Polar residues" evidence="5">
    <location>
        <begin position="218"/>
        <end position="229"/>
    </location>
</feature>
<dbReference type="GO" id="GO:0005667">
    <property type="term" value="C:transcription regulator complex"/>
    <property type="evidence" value="ECO:0007669"/>
    <property type="project" value="TreeGrafter"/>
</dbReference>
<evidence type="ECO:0000259" key="6">
    <source>
        <dbReference type="Pfam" id="PF03920"/>
    </source>
</evidence>
<evidence type="ECO:0000256" key="3">
    <source>
        <dbReference type="ARBA" id="ARBA00023242"/>
    </source>
</evidence>
<feature type="compositionally biased region" description="Pro residues" evidence="5">
    <location>
        <begin position="160"/>
        <end position="171"/>
    </location>
</feature>
<dbReference type="EMBL" id="HBUF01047003">
    <property type="protein sequence ID" value="CAG6620079.1"/>
    <property type="molecule type" value="Transcribed_RNA"/>
</dbReference>
<feature type="coiled-coil region" evidence="4">
    <location>
        <begin position="37"/>
        <end position="71"/>
    </location>
</feature>
<dbReference type="EMBL" id="HBUF01047001">
    <property type="protein sequence ID" value="CAG6620077.1"/>
    <property type="molecule type" value="Transcribed_RNA"/>
</dbReference>
<evidence type="ECO:0000256" key="4">
    <source>
        <dbReference type="SAM" id="Coils"/>
    </source>
</evidence>
<evidence type="ECO:0000256" key="2">
    <source>
        <dbReference type="ARBA" id="ARBA00005969"/>
    </source>
</evidence>
<dbReference type="InterPro" id="IPR005617">
    <property type="entry name" value="Groucho/TLE_N"/>
</dbReference>
<reference evidence="7" key="1">
    <citation type="submission" date="2021-05" db="EMBL/GenBank/DDBJ databases">
        <authorList>
            <person name="Alioto T."/>
            <person name="Alioto T."/>
            <person name="Gomez Garrido J."/>
        </authorList>
    </citation>
    <scope>NUCLEOTIDE SEQUENCE</scope>
</reference>
<feature type="compositionally biased region" description="Low complexity" evidence="5">
    <location>
        <begin position="172"/>
        <end position="186"/>
    </location>
</feature>
<keyword evidence="3" id="KW-0539">Nucleus</keyword>
<protein>
    <submittedName>
        <fullName evidence="7">Transducin-like enhancer protein 3</fullName>
    </submittedName>
</protein>
<evidence type="ECO:0000256" key="1">
    <source>
        <dbReference type="ARBA" id="ARBA00004123"/>
    </source>
</evidence>
<name>A0A8D8M0P0_9HEMI</name>
<accession>A0A8D8M0P0</accession>
<feature type="region of interest" description="Disordered" evidence="5">
    <location>
        <begin position="150"/>
        <end position="238"/>
    </location>
</feature>
<sequence>MYPSAATMQAAAVAAAARHPGPPQPGQPFKFTVSESCDRIKEEFNFLQAQYHNAKMEVEKLIQEKTEMQRHYVMYYEMSYGLNVEMHKQTEIAKRLNAIIVQIMPFLSQEHQQQVATALERAKQVTMTELNAIIGQQRPDLPRLLQQMHAQQLPHAGHAPPIPMMPHPSMPGPASSASAASLLGLSGALGGPGGPHPLSILSTKPPEHGGHREEKPNRLNSVEEQNQSGRVEPVSGNK</sequence>
<dbReference type="InterPro" id="IPR009146">
    <property type="entry name" value="Groucho_enhance"/>
</dbReference>
<dbReference type="Pfam" id="PF03920">
    <property type="entry name" value="TLE_N"/>
    <property type="match status" value="1"/>
</dbReference>
<comment type="subcellular location">
    <subcellularLocation>
        <location evidence="1">Nucleus</location>
    </subcellularLocation>
</comment>
<dbReference type="PANTHER" id="PTHR10814:SF21">
    <property type="entry name" value="PROTEIN GROUCHO"/>
    <property type="match status" value="1"/>
</dbReference>
<dbReference type="AlphaFoldDB" id="A0A8D8M0P0"/>
<dbReference type="PANTHER" id="PTHR10814">
    <property type="entry name" value="TRANSDUCIN-LIKE ENHANCER PROTEIN"/>
    <property type="match status" value="1"/>
</dbReference>
<feature type="domain" description="Groucho/TLE N-terminal Q-rich" evidence="6">
    <location>
        <begin position="29"/>
        <end position="152"/>
    </location>
</feature>
<organism evidence="7">
    <name type="scientific">Cacopsylla melanoneura</name>
    <dbReference type="NCBI Taxonomy" id="428564"/>
    <lineage>
        <taxon>Eukaryota</taxon>
        <taxon>Metazoa</taxon>
        <taxon>Ecdysozoa</taxon>
        <taxon>Arthropoda</taxon>
        <taxon>Hexapoda</taxon>
        <taxon>Insecta</taxon>
        <taxon>Pterygota</taxon>
        <taxon>Neoptera</taxon>
        <taxon>Paraneoptera</taxon>
        <taxon>Hemiptera</taxon>
        <taxon>Sternorrhyncha</taxon>
        <taxon>Psylloidea</taxon>
        <taxon>Psyllidae</taxon>
        <taxon>Psyllinae</taxon>
        <taxon>Cacopsylla</taxon>
    </lineage>
</organism>
<feature type="compositionally biased region" description="Basic and acidic residues" evidence="5">
    <location>
        <begin position="205"/>
        <end position="217"/>
    </location>
</feature>
<dbReference type="GO" id="GO:0090090">
    <property type="term" value="P:negative regulation of canonical Wnt signaling pathway"/>
    <property type="evidence" value="ECO:0007669"/>
    <property type="project" value="TreeGrafter"/>
</dbReference>
<proteinExistence type="inferred from homology"/>
<evidence type="ECO:0000256" key="5">
    <source>
        <dbReference type="SAM" id="MobiDB-lite"/>
    </source>
</evidence>
<dbReference type="GO" id="GO:0005634">
    <property type="term" value="C:nucleus"/>
    <property type="evidence" value="ECO:0007669"/>
    <property type="project" value="UniProtKB-SubCell"/>
</dbReference>
<comment type="similarity">
    <text evidence="2">Belongs to the WD repeat Groucho/TLE family.</text>
</comment>
<dbReference type="EMBL" id="HBUF01047000">
    <property type="protein sequence ID" value="CAG6620076.1"/>
    <property type="molecule type" value="Transcribed_RNA"/>
</dbReference>